<name>A0ABQ4NCP3_9BACL</name>
<accession>A0ABQ4NCP3</accession>
<dbReference type="EMBL" id="BOVJ01000143">
    <property type="protein sequence ID" value="GIQ65641.1"/>
    <property type="molecule type" value="Genomic_DNA"/>
</dbReference>
<protein>
    <submittedName>
        <fullName evidence="1">Uncharacterized protein</fullName>
    </submittedName>
</protein>
<comment type="caution">
    <text evidence="1">The sequence shown here is derived from an EMBL/GenBank/DDBJ whole genome shotgun (WGS) entry which is preliminary data.</text>
</comment>
<keyword evidence="2" id="KW-1185">Reference proteome</keyword>
<gene>
    <name evidence="1" type="ORF">PACILC2_42090</name>
</gene>
<organism evidence="1 2">
    <name type="scientific">Paenibacillus cisolokensis</name>
    <dbReference type="NCBI Taxonomy" id="1658519"/>
    <lineage>
        <taxon>Bacteria</taxon>
        <taxon>Bacillati</taxon>
        <taxon>Bacillota</taxon>
        <taxon>Bacilli</taxon>
        <taxon>Bacillales</taxon>
        <taxon>Paenibacillaceae</taxon>
        <taxon>Paenibacillus</taxon>
    </lineage>
</organism>
<evidence type="ECO:0000313" key="1">
    <source>
        <dbReference type="EMBL" id="GIQ65641.1"/>
    </source>
</evidence>
<reference evidence="1 2" key="1">
    <citation type="submission" date="2021-04" db="EMBL/GenBank/DDBJ databases">
        <title>Draft genome sequence of Paenibacillus cisolokensis, LC2-13A.</title>
        <authorList>
            <person name="Uke A."/>
            <person name="Chhe C."/>
            <person name="Baramee S."/>
            <person name="Kosugi A."/>
        </authorList>
    </citation>
    <scope>NUCLEOTIDE SEQUENCE [LARGE SCALE GENOMIC DNA]</scope>
    <source>
        <strain evidence="1 2">LC2-13A</strain>
    </source>
</reference>
<dbReference type="Proteomes" id="UP000680304">
    <property type="component" value="Unassembled WGS sequence"/>
</dbReference>
<sequence>MAKFHSALHRRKTIEELSDRTILESIELITFSRNDLHEYKEMFRELQQKGVIVTGAFEGDLWSTQGESSKILFRFDCELYGEVNLALKCYTVQKIYNGIKAQTVRLNVAKIKEAIRITRGFDRIIYHI</sequence>
<evidence type="ECO:0000313" key="2">
    <source>
        <dbReference type="Proteomes" id="UP000680304"/>
    </source>
</evidence>
<proteinExistence type="predicted"/>
<dbReference type="RefSeq" id="WP_244863640.1">
    <property type="nucleotide sequence ID" value="NZ_BOVJ01000143.1"/>
</dbReference>